<evidence type="ECO:0000256" key="1">
    <source>
        <dbReference type="ARBA" id="ARBA00007529"/>
    </source>
</evidence>
<sequence length="380" mass="40283">MANRMIIDAVDVHAAGEPGRVLLASGLRVRGETMTERLDWCREHLDDFRRLILREPRGYPGLCAPLIVSPSDPRCDFGMIVMEQGGFRPMSGSNLICAVTALIETGAVEVSEPVTRLRVDTAAGVVAVRAEVTAGRALQVTFENVPSFVVDLDLPLDVPGYGTIPVDIVFGGQFYVQARADRLGVALEPVNAKEIIRAASILRRAADEAFDAVHPELPDLRGIGLPMLHGPARTAGTGGRNAVVLPNGVVDVDDPRTWSGTLDRSPCGTGTSGRVAAMHARGELDVGERFVHESMLGTTFTAEVTAETTVAGRPAIIPSISGRGWITGHHQLVLEPDDPFPAGYTLGDIWGTSDVGTEAEAGIGAHRQAGPDARPEVGAQ</sequence>
<name>A0ABN0SMY7_9MICO</name>
<dbReference type="PANTHER" id="PTHR33442">
    <property type="entry name" value="TRANS-3-HYDROXY-L-PROLINE DEHYDRATASE"/>
    <property type="match status" value="1"/>
</dbReference>
<accession>A0ABN0SMY7</accession>
<dbReference type="PIRSF" id="PIRSF029792">
    <property type="entry name" value="Pro_racemase"/>
    <property type="match status" value="1"/>
</dbReference>
<dbReference type="Proteomes" id="UP001498238">
    <property type="component" value="Unassembled WGS sequence"/>
</dbReference>
<protein>
    <submittedName>
        <fullName evidence="2">Proline racemase family protein</fullName>
    </submittedName>
</protein>
<reference evidence="2 3" key="1">
    <citation type="submission" date="2024-01" db="EMBL/GenBank/DDBJ databases">
        <title>Characterization of antibiotic resistant novel bacterial strains and their environmental applications.</title>
        <authorList>
            <person name="Manzoor S."/>
            <person name="Abbas S."/>
            <person name="Arshad M."/>
            <person name="Ahmed I."/>
        </authorList>
    </citation>
    <scope>NUCLEOTIDE SEQUENCE [LARGE SCALE GENOMIC DNA]</scope>
    <source>
        <strain evidence="2 3">NCCP-602</strain>
    </source>
</reference>
<dbReference type="PANTHER" id="PTHR33442:SF5">
    <property type="entry name" value="BIFUNCTIONAL TRANS-3-HYDROXY-L-PROLINE DEHYDRATASE_2-EPIMERASE"/>
    <property type="match status" value="1"/>
</dbReference>
<dbReference type="SUPFAM" id="SSF54506">
    <property type="entry name" value="Diaminopimelate epimerase-like"/>
    <property type="match status" value="1"/>
</dbReference>
<dbReference type="Gene3D" id="3.10.310.10">
    <property type="entry name" value="Diaminopimelate Epimerase, Chain A, domain 1"/>
    <property type="match status" value="2"/>
</dbReference>
<dbReference type="InterPro" id="IPR008794">
    <property type="entry name" value="Pro_racemase_fam"/>
</dbReference>
<evidence type="ECO:0000313" key="2">
    <source>
        <dbReference type="EMBL" id="GAA0035564.1"/>
    </source>
</evidence>
<comment type="caution">
    <text evidence="2">The sequence shown here is derived from an EMBL/GenBank/DDBJ whole genome shotgun (WGS) entry which is preliminary data.</text>
</comment>
<comment type="similarity">
    <text evidence="1">Belongs to the proline racemase family.</text>
</comment>
<gene>
    <name evidence="2" type="ORF">NCCP602_15250</name>
</gene>
<dbReference type="Pfam" id="PF05544">
    <property type="entry name" value="Pro_racemase"/>
    <property type="match status" value="1"/>
</dbReference>
<organism evidence="2 3">
    <name type="scientific">Brevibacterium metallidurans</name>
    <dbReference type="NCBI Taxonomy" id="1482676"/>
    <lineage>
        <taxon>Bacteria</taxon>
        <taxon>Bacillati</taxon>
        <taxon>Actinomycetota</taxon>
        <taxon>Actinomycetes</taxon>
        <taxon>Micrococcales</taxon>
        <taxon>Brevibacteriaceae</taxon>
        <taxon>Brevibacterium</taxon>
    </lineage>
</organism>
<proteinExistence type="inferred from homology"/>
<evidence type="ECO:0000313" key="3">
    <source>
        <dbReference type="Proteomes" id="UP001498238"/>
    </source>
</evidence>
<keyword evidence="3" id="KW-1185">Reference proteome</keyword>
<dbReference type="EMBL" id="BAAAAF010000004">
    <property type="protein sequence ID" value="GAA0035564.1"/>
    <property type="molecule type" value="Genomic_DNA"/>
</dbReference>
<dbReference type="SFLD" id="SFLDS00028">
    <property type="entry name" value="Proline_Racemase"/>
    <property type="match status" value="1"/>
</dbReference>